<keyword evidence="3" id="KW-1185">Reference proteome</keyword>
<reference evidence="2" key="1">
    <citation type="submission" date="2021-12" db="EMBL/GenBank/DDBJ databases">
        <authorList>
            <person name="King R."/>
        </authorList>
    </citation>
    <scope>NUCLEOTIDE SEQUENCE</scope>
</reference>
<evidence type="ECO:0000313" key="2">
    <source>
        <dbReference type="EMBL" id="CAG9785805.1"/>
    </source>
</evidence>
<evidence type="ECO:0000313" key="3">
    <source>
        <dbReference type="Proteomes" id="UP001153714"/>
    </source>
</evidence>
<organism evidence="2 3">
    <name type="scientific">Diatraea saccharalis</name>
    <name type="common">sugarcane borer</name>
    <dbReference type="NCBI Taxonomy" id="40085"/>
    <lineage>
        <taxon>Eukaryota</taxon>
        <taxon>Metazoa</taxon>
        <taxon>Ecdysozoa</taxon>
        <taxon>Arthropoda</taxon>
        <taxon>Hexapoda</taxon>
        <taxon>Insecta</taxon>
        <taxon>Pterygota</taxon>
        <taxon>Neoptera</taxon>
        <taxon>Endopterygota</taxon>
        <taxon>Lepidoptera</taxon>
        <taxon>Glossata</taxon>
        <taxon>Ditrysia</taxon>
        <taxon>Pyraloidea</taxon>
        <taxon>Crambidae</taxon>
        <taxon>Crambinae</taxon>
        <taxon>Diatraea</taxon>
    </lineage>
</organism>
<reference evidence="2" key="2">
    <citation type="submission" date="2022-10" db="EMBL/GenBank/DDBJ databases">
        <authorList>
            <consortium name="ENA_rothamsted_submissions"/>
            <consortium name="culmorum"/>
            <person name="King R."/>
        </authorList>
    </citation>
    <scope>NUCLEOTIDE SEQUENCE</scope>
</reference>
<dbReference type="AlphaFoldDB" id="A0A9N9WAP3"/>
<proteinExistence type="predicted"/>
<dbReference type="OrthoDB" id="7491298at2759"/>
<dbReference type="EMBL" id="OU893345">
    <property type="protein sequence ID" value="CAG9785805.1"/>
    <property type="molecule type" value="Genomic_DNA"/>
</dbReference>
<sequence length="234" mass="27023">MTIENNTSSSTYLSNTNFGNEQNNLKDPISNNHKNKIESSTLNRKEYQALLDRFRRKHISNYSANDFNDTLEKFNDVVEDVNTYTINKANNNDKVKTQTHRHSSSFDELDKNPNDKLKIDDATRTKLFHAFFTTVNKNADTNSVTEESDVLEFEDNSIYLNDSDLYGSYDNGTYGLAKSLSVMRRRFYNESLTLPERKPSPSHVPSIRRALQTPRPDFMDGKCLNFLNKLLQLL</sequence>
<feature type="region of interest" description="Disordered" evidence="1">
    <location>
        <begin position="1"/>
        <end position="41"/>
    </location>
</feature>
<feature type="compositionally biased region" description="Low complexity" evidence="1">
    <location>
        <begin position="1"/>
        <end position="17"/>
    </location>
</feature>
<protein>
    <submittedName>
        <fullName evidence="2">Uncharacterized protein</fullName>
    </submittedName>
</protein>
<name>A0A9N9WAP3_9NEOP</name>
<dbReference type="Proteomes" id="UP001153714">
    <property type="component" value="Chromosome 14"/>
</dbReference>
<gene>
    <name evidence="2" type="ORF">DIATSA_LOCUS3813</name>
</gene>
<feature type="compositionally biased region" description="Polar residues" evidence="1">
    <location>
        <begin position="18"/>
        <end position="41"/>
    </location>
</feature>
<accession>A0A9N9WAP3</accession>
<evidence type="ECO:0000256" key="1">
    <source>
        <dbReference type="SAM" id="MobiDB-lite"/>
    </source>
</evidence>